<dbReference type="EMBL" id="CADCTW010000133">
    <property type="protein sequence ID" value="CAA9335903.1"/>
    <property type="molecule type" value="Genomic_DNA"/>
</dbReference>
<evidence type="ECO:0000313" key="1">
    <source>
        <dbReference type="EMBL" id="CAA9335903.1"/>
    </source>
</evidence>
<gene>
    <name evidence="1" type="ORF">AVDCRST_MAG68-3360</name>
</gene>
<protein>
    <submittedName>
        <fullName evidence="1">Uncharacterized protein</fullName>
    </submittedName>
</protein>
<dbReference type="AlphaFoldDB" id="A0A6J4LR95"/>
<reference evidence="1" key="1">
    <citation type="submission" date="2020-02" db="EMBL/GenBank/DDBJ databases">
        <authorList>
            <person name="Meier V. D."/>
        </authorList>
    </citation>
    <scope>NUCLEOTIDE SEQUENCE</scope>
    <source>
        <strain evidence="1">AVDCRST_MAG68</strain>
    </source>
</reference>
<sequence>MSRRLQELVPALESVEEWQYEVRAALVRAQLIGASYVIRVSVRPEGGGISVIARFGPRGGEMWAEQGDPPQRCPGSQKLDVDLTSKFRLDGQDYEDANRLAAALVSKMREHLSEATLHCP</sequence>
<name>A0A6J4LR95_9BACT</name>
<organism evidence="1">
    <name type="scientific">uncultured Gemmatimonadota bacterium</name>
    <dbReference type="NCBI Taxonomy" id="203437"/>
    <lineage>
        <taxon>Bacteria</taxon>
        <taxon>Pseudomonadati</taxon>
        <taxon>Gemmatimonadota</taxon>
        <taxon>environmental samples</taxon>
    </lineage>
</organism>
<proteinExistence type="predicted"/>
<accession>A0A6J4LR95</accession>